<dbReference type="GO" id="GO:0005634">
    <property type="term" value="C:nucleus"/>
    <property type="evidence" value="ECO:0007669"/>
    <property type="project" value="InterPro"/>
</dbReference>
<dbReference type="Gene3D" id="2.130.10.10">
    <property type="entry name" value="YVTN repeat-like/Quinoprotein amine dehydrogenase"/>
    <property type="match status" value="1"/>
</dbReference>
<accession>A0A9K3IIJ5</accession>
<evidence type="ECO:0000313" key="3">
    <source>
        <dbReference type="Proteomes" id="UP000215914"/>
    </source>
</evidence>
<feature type="domain" description="RSE1/DDB1/CPSF1 C-terminal" evidence="1">
    <location>
        <begin position="5"/>
        <end position="87"/>
    </location>
</feature>
<sequence length="115" mass="12854">MGAPKKVEEIVQFHVGDVVACMQKASLIPGGTECVMYGSVMGSLEALLAFTSRDDVDFFSHLEMHMRQEHPPLCGRDYMAYRSAYLPVKVITLTGIHVVRPRGCGFGTQFPLWQY</sequence>
<name>A0A9K3IIJ5_HELAN</name>
<dbReference type="Gramene" id="mRNA:HanXRQr2_Chr08g0360171">
    <property type="protein sequence ID" value="CDS:HanXRQr2_Chr08g0360171.1"/>
    <property type="gene ID" value="HanXRQr2_Chr08g0360171"/>
</dbReference>
<reference evidence="2" key="2">
    <citation type="submission" date="2020-06" db="EMBL/GenBank/DDBJ databases">
        <title>Helianthus annuus Genome sequencing and assembly Release 2.</title>
        <authorList>
            <person name="Gouzy J."/>
            <person name="Langlade N."/>
            <person name="Munos S."/>
        </authorList>
    </citation>
    <scope>NUCLEOTIDE SEQUENCE</scope>
    <source>
        <tissue evidence="2">Leaves</tissue>
    </source>
</reference>
<comment type="caution">
    <text evidence="2">The sequence shown here is derived from an EMBL/GenBank/DDBJ whole genome shotgun (WGS) entry which is preliminary data.</text>
</comment>
<gene>
    <name evidence="2" type="ORF">HanXRQr2_Chr08g0360171</name>
</gene>
<dbReference type="InterPro" id="IPR050358">
    <property type="entry name" value="RSE1/DDB1/CFT1"/>
</dbReference>
<keyword evidence="3" id="KW-1185">Reference proteome</keyword>
<dbReference type="InterPro" id="IPR015943">
    <property type="entry name" value="WD40/YVTN_repeat-like_dom_sf"/>
</dbReference>
<proteinExistence type="predicted"/>
<protein>
    <submittedName>
        <fullName evidence="2">Cleavage/polyadenylation specificity factor, A subunit</fullName>
    </submittedName>
</protein>
<dbReference type="EMBL" id="MNCJ02000323">
    <property type="protein sequence ID" value="KAF5797140.1"/>
    <property type="molecule type" value="Genomic_DNA"/>
</dbReference>
<dbReference type="AlphaFoldDB" id="A0A9K3IIJ5"/>
<dbReference type="Proteomes" id="UP000215914">
    <property type="component" value="Unassembled WGS sequence"/>
</dbReference>
<evidence type="ECO:0000313" key="2">
    <source>
        <dbReference type="EMBL" id="KAF5797140.1"/>
    </source>
</evidence>
<dbReference type="InterPro" id="IPR004871">
    <property type="entry name" value="RSE1/DDB1/CPSF1_C"/>
</dbReference>
<organism evidence="2 3">
    <name type="scientific">Helianthus annuus</name>
    <name type="common">Common sunflower</name>
    <dbReference type="NCBI Taxonomy" id="4232"/>
    <lineage>
        <taxon>Eukaryota</taxon>
        <taxon>Viridiplantae</taxon>
        <taxon>Streptophyta</taxon>
        <taxon>Embryophyta</taxon>
        <taxon>Tracheophyta</taxon>
        <taxon>Spermatophyta</taxon>
        <taxon>Magnoliopsida</taxon>
        <taxon>eudicotyledons</taxon>
        <taxon>Gunneridae</taxon>
        <taxon>Pentapetalae</taxon>
        <taxon>asterids</taxon>
        <taxon>campanulids</taxon>
        <taxon>Asterales</taxon>
        <taxon>Asteraceae</taxon>
        <taxon>Asteroideae</taxon>
        <taxon>Heliantheae alliance</taxon>
        <taxon>Heliantheae</taxon>
        <taxon>Helianthus</taxon>
    </lineage>
</organism>
<dbReference type="Pfam" id="PF03178">
    <property type="entry name" value="CPSF_A"/>
    <property type="match status" value="1"/>
</dbReference>
<dbReference type="GO" id="GO:0003676">
    <property type="term" value="F:nucleic acid binding"/>
    <property type="evidence" value="ECO:0007669"/>
    <property type="project" value="InterPro"/>
</dbReference>
<reference evidence="2" key="1">
    <citation type="journal article" date="2017" name="Nature">
        <title>The sunflower genome provides insights into oil metabolism, flowering and Asterid evolution.</title>
        <authorList>
            <person name="Badouin H."/>
            <person name="Gouzy J."/>
            <person name="Grassa C.J."/>
            <person name="Murat F."/>
            <person name="Staton S.E."/>
            <person name="Cottret L."/>
            <person name="Lelandais-Briere C."/>
            <person name="Owens G.L."/>
            <person name="Carrere S."/>
            <person name="Mayjonade B."/>
            <person name="Legrand L."/>
            <person name="Gill N."/>
            <person name="Kane N.C."/>
            <person name="Bowers J.E."/>
            <person name="Hubner S."/>
            <person name="Bellec A."/>
            <person name="Berard A."/>
            <person name="Berges H."/>
            <person name="Blanchet N."/>
            <person name="Boniface M.C."/>
            <person name="Brunel D."/>
            <person name="Catrice O."/>
            <person name="Chaidir N."/>
            <person name="Claudel C."/>
            <person name="Donnadieu C."/>
            <person name="Faraut T."/>
            <person name="Fievet G."/>
            <person name="Helmstetter N."/>
            <person name="King M."/>
            <person name="Knapp S.J."/>
            <person name="Lai Z."/>
            <person name="Le Paslier M.C."/>
            <person name="Lippi Y."/>
            <person name="Lorenzon L."/>
            <person name="Mandel J.R."/>
            <person name="Marage G."/>
            <person name="Marchand G."/>
            <person name="Marquand E."/>
            <person name="Bret-Mestries E."/>
            <person name="Morien E."/>
            <person name="Nambeesan S."/>
            <person name="Nguyen T."/>
            <person name="Pegot-Espagnet P."/>
            <person name="Pouilly N."/>
            <person name="Raftis F."/>
            <person name="Sallet E."/>
            <person name="Schiex T."/>
            <person name="Thomas J."/>
            <person name="Vandecasteele C."/>
            <person name="Vares D."/>
            <person name="Vear F."/>
            <person name="Vautrin S."/>
            <person name="Crespi M."/>
            <person name="Mangin B."/>
            <person name="Burke J.M."/>
            <person name="Salse J."/>
            <person name="Munos S."/>
            <person name="Vincourt P."/>
            <person name="Rieseberg L.H."/>
            <person name="Langlade N.B."/>
        </authorList>
    </citation>
    <scope>NUCLEOTIDE SEQUENCE</scope>
    <source>
        <tissue evidence="2">Leaves</tissue>
    </source>
</reference>
<evidence type="ECO:0000259" key="1">
    <source>
        <dbReference type="Pfam" id="PF03178"/>
    </source>
</evidence>
<dbReference type="PANTHER" id="PTHR10644">
    <property type="entry name" value="DNA REPAIR/RNA PROCESSING CPSF FAMILY"/>
    <property type="match status" value="1"/>
</dbReference>